<comment type="caution">
    <text evidence="1">The sequence shown here is derived from an EMBL/GenBank/DDBJ whole genome shotgun (WGS) entry which is preliminary data.</text>
</comment>
<name>A0ACA9RDJ5_9GLOM</name>
<evidence type="ECO:0000313" key="1">
    <source>
        <dbReference type="EMBL" id="CAG8789336.1"/>
    </source>
</evidence>
<organism evidence="1 2">
    <name type="scientific">Cetraspora pellucida</name>
    <dbReference type="NCBI Taxonomy" id="1433469"/>
    <lineage>
        <taxon>Eukaryota</taxon>
        <taxon>Fungi</taxon>
        <taxon>Fungi incertae sedis</taxon>
        <taxon>Mucoromycota</taxon>
        <taxon>Glomeromycotina</taxon>
        <taxon>Glomeromycetes</taxon>
        <taxon>Diversisporales</taxon>
        <taxon>Gigasporaceae</taxon>
        <taxon>Cetraspora</taxon>
    </lineage>
</organism>
<sequence>QIQLEENDEALTSPFEPQATNRSNQDYTYDKVDVIIRATQTKVELEQYDQYCPEQAFPVMTLSSIQTSDNSKQIIQLLQKQIKQQVQVIAMLQEQTQIYKAQ</sequence>
<accession>A0ACA9RDJ5</accession>
<dbReference type="Proteomes" id="UP000789366">
    <property type="component" value="Unassembled WGS sequence"/>
</dbReference>
<protein>
    <submittedName>
        <fullName evidence="1">2497_t:CDS:1</fullName>
    </submittedName>
</protein>
<reference evidence="1" key="1">
    <citation type="submission" date="2021-06" db="EMBL/GenBank/DDBJ databases">
        <authorList>
            <person name="Kallberg Y."/>
            <person name="Tangrot J."/>
            <person name="Rosling A."/>
        </authorList>
    </citation>
    <scope>NUCLEOTIDE SEQUENCE</scope>
    <source>
        <strain evidence="1">28 12/20/2015</strain>
    </source>
</reference>
<evidence type="ECO:0000313" key="2">
    <source>
        <dbReference type="Proteomes" id="UP000789366"/>
    </source>
</evidence>
<dbReference type="EMBL" id="CAJVPW010067516">
    <property type="protein sequence ID" value="CAG8789336.1"/>
    <property type="molecule type" value="Genomic_DNA"/>
</dbReference>
<feature type="non-terminal residue" evidence="1">
    <location>
        <position position="102"/>
    </location>
</feature>
<feature type="non-terminal residue" evidence="1">
    <location>
        <position position="1"/>
    </location>
</feature>
<gene>
    <name evidence="1" type="ORF">SPELUC_LOCUS17085</name>
</gene>
<keyword evidence="2" id="KW-1185">Reference proteome</keyword>
<proteinExistence type="predicted"/>